<evidence type="ECO:0000256" key="1">
    <source>
        <dbReference type="SAM" id="SignalP"/>
    </source>
</evidence>
<dbReference type="WBParaSite" id="BXY_1269500.1">
    <property type="protein sequence ID" value="BXY_1269500.1"/>
    <property type="gene ID" value="BXY_1269500"/>
</dbReference>
<name>A0A1I7SI26_BURXY</name>
<proteinExistence type="predicted"/>
<dbReference type="Proteomes" id="UP000095284">
    <property type="component" value="Unplaced"/>
</dbReference>
<evidence type="ECO:0000313" key="2">
    <source>
        <dbReference type="Proteomes" id="UP000095284"/>
    </source>
</evidence>
<protein>
    <submittedName>
        <fullName evidence="3">SAM-dependent methyltransferase</fullName>
    </submittedName>
</protein>
<dbReference type="AlphaFoldDB" id="A0A1I7SI26"/>
<evidence type="ECO:0000313" key="3">
    <source>
        <dbReference type="WBParaSite" id="BXY_1269500.1"/>
    </source>
</evidence>
<reference evidence="3" key="1">
    <citation type="submission" date="2016-11" db="UniProtKB">
        <authorList>
            <consortium name="WormBaseParasite"/>
        </authorList>
    </citation>
    <scope>IDENTIFICATION</scope>
</reference>
<accession>A0A1I7SI26</accession>
<feature type="chain" id="PRO_5009306151" evidence="1">
    <location>
        <begin position="24"/>
        <end position="81"/>
    </location>
</feature>
<keyword evidence="1" id="KW-0732">Signal</keyword>
<feature type="signal peptide" evidence="1">
    <location>
        <begin position="1"/>
        <end position="23"/>
    </location>
</feature>
<organism evidence="2 3">
    <name type="scientific">Bursaphelenchus xylophilus</name>
    <name type="common">Pinewood nematode worm</name>
    <name type="synonym">Aphelenchoides xylophilus</name>
    <dbReference type="NCBI Taxonomy" id="6326"/>
    <lineage>
        <taxon>Eukaryota</taxon>
        <taxon>Metazoa</taxon>
        <taxon>Ecdysozoa</taxon>
        <taxon>Nematoda</taxon>
        <taxon>Chromadorea</taxon>
        <taxon>Rhabditida</taxon>
        <taxon>Tylenchina</taxon>
        <taxon>Tylenchomorpha</taxon>
        <taxon>Aphelenchoidea</taxon>
        <taxon>Aphelenchoididae</taxon>
        <taxon>Bursaphelenchus</taxon>
    </lineage>
</organism>
<sequence length="81" mass="9174">NRIALWTIRKILKLMGFAAVDLASNEGERAKLMVDVDEWQVAQEASEKVEADDLNQLEAKLERILQEDRARHKALAEGEDA</sequence>